<dbReference type="Pfam" id="PF18306">
    <property type="entry name" value="LDcluster4"/>
    <property type="match status" value="1"/>
</dbReference>
<gene>
    <name evidence="2" type="ORF">IPF40_12515</name>
    <name evidence="3" type="ORF">IPI13_13280</name>
</gene>
<sequence>MGHEGARYAARAPPDAGCLPRPLRPERAHLRRTVVPVERLWQSAIVEIDRLEQLRALLARGGALGGVRLQDLDLHAVEEQLLDRTDVTDLVVLGGRLSPALTLHLIRHGAIVFPSDPKAPVEVYRARLYTADELYAGLSGPLGYAGTPDARAFDWTMDRRSGRDAYVTMLRAIHDESMTDTLDEVLDGLPVVGVMGGHEAQRGSGVYAAAARLGHLLAEGGCVVATGGGPGAMEAANLGAYAVSPADLDAAIAALSKVPSYRPDVGPWAELGLRVREQLGRRPDSGELRGLPLRSIGIPTWFYGHEPPNVFGQGIAKYFSNALREDGLLARCTAGTVVLPGAAGTVQEIFQGVTRLYYGRLADPTGTLPPLVLVGRSHWQRLVPTWPLVTALAGNRPMAEVVHLVDTIEEAAAILLPSAD</sequence>
<reference evidence="4 5" key="1">
    <citation type="submission" date="2020-10" db="EMBL/GenBank/DDBJ databases">
        <title>Connecting structure to function with the recovery of over 1000 high-quality activated sludge metagenome-assembled genomes encoding full-length rRNA genes using long-read sequencing.</title>
        <authorList>
            <person name="Singleton C.M."/>
            <person name="Petriglieri F."/>
            <person name="Kristensen J.M."/>
            <person name="Kirkegaard R.H."/>
            <person name="Michaelsen T.Y."/>
            <person name="Andersen M.H."/>
            <person name="Karst S.M."/>
            <person name="Dueholm M.S."/>
            <person name="Nielsen P.H."/>
            <person name="Albertsen M."/>
        </authorList>
    </citation>
    <scope>NUCLEOTIDE SEQUENCE [LARGE SCALE GENOMIC DNA]</scope>
    <source>
        <strain evidence="2">AalE_18-Q3-R2-46_BAT3C.188</strain>
        <strain evidence="3">Ega_18-Q3-R5-49_MAXAC.001</strain>
    </source>
</reference>
<evidence type="ECO:0000256" key="1">
    <source>
        <dbReference type="SAM" id="MobiDB-lite"/>
    </source>
</evidence>
<dbReference type="Gene3D" id="3.40.50.450">
    <property type="match status" value="1"/>
</dbReference>
<organism evidence="3 5">
    <name type="scientific">Candidatus Phosphoribacter hodrii</name>
    <dbReference type="NCBI Taxonomy" id="2953743"/>
    <lineage>
        <taxon>Bacteria</taxon>
        <taxon>Bacillati</taxon>
        <taxon>Actinomycetota</taxon>
        <taxon>Actinomycetes</taxon>
        <taxon>Micrococcales</taxon>
        <taxon>Dermatophilaceae</taxon>
        <taxon>Candidatus Phosphoribacter</taxon>
    </lineage>
</organism>
<dbReference type="AlphaFoldDB" id="A0A935M4E8"/>
<feature type="region of interest" description="Disordered" evidence="1">
    <location>
        <begin position="1"/>
        <end position="20"/>
    </location>
</feature>
<evidence type="ECO:0000313" key="2">
    <source>
        <dbReference type="EMBL" id="MBK6301822.1"/>
    </source>
</evidence>
<evidence type="ECO:0000313" key="3">
    <source>
        <dbReference type="EMBL" id="MBK7274090.1"/>
    </source>
</evidence>
<dbReference type="GO" id="GO:0005829">
    <property type="term" value="C:cytosol"/>
    <property type="evidence" value="ECO:0007669"/>
    <property type="project" value="TreeGrafter"/>
</dbReference>
<proteinExistence type="predicted"/>
<dbReference type="Proteomes" id="UP000726105">
    <property type="component" value="Unassembled WGS sequence"/>
</dbReference>
<dbReference type="PANTHER" id="PTHR43393:SF3">
    <property type="entry name" value="LYSINE DECARBOXYLASE-LIKE PROTEIN"/>
    <property type="match status" value="1"/>
</dbReference>
<dbReference type="InterPro" id="IPR041164">
    <property type="entry name" value="LDcluster4"/>
</dbReference>
<accession>A0A935M4E8</accession>
<dbReference type="PANTHER" id="PTHR43393">
    <property type="entry name" value="CYTOKININ RIBOSIDE 5'-MONOPHOSPHATE PHOSPHORIBOHYDROLASE"/>
    <property type="match status" value="1"/>
</dbReference>
<evidence type="ECO:0000313" key="5">
    <source>
        <dbReference type="Proteomes" id="UP000726105"/>
    </source>
</evidence>
<evidence type="ECO:0000313" key="4">
    <source>
        <dbReference type="Proteomes" id="UP000718281"/>
    </source>
</evidence>
<dbReference type="SUPFAM" id="SSF102405">
    <property type="entry name" value="MCP/YpsA-like"/>
    <property type="match status" value="1"/>
</dbReference>
<name>A0A935M4E8_9MICO</name>
<comment type="caution">
    <text evidence="3">The sequence shown here is derived from an EMBL/GenBank/DDBJ whole genome shotgun (WGS) entry which is preliminary data.</text>
</comment>
<protein>
    <submittedName>
        <fullName evidence="3">LOG family protein</fullName>
    </submittedName>
</protein>
<dbReference type="EMBL" id="JADJIB010000004">
    <property type="protein sequence ID" value="MBK7274090.1"/>
    <property type="molecule type" value="Genomic_DNA"/>
</dbReference>
<dbReference type="InterPro" id="IPR052341">
    <property type="entry name" value="LOG_family_nucleotidases"/>
</dbReference>
<dbReference type="Proteomes" id="UP000718281">
    <property type="component" value="Unassembled WGS sequence"/>
</dbReference>
<dbReference type="EMBL" id="JADIXZ010000005">
    <property type="protein sequence ID" value="MBK6301822.1"/>
    <property type="molecule type" value="Genomic_DNA"/>
</dbReference>